<dbReference type="EMBL" id="RCZG01000011">
    <property type="protein sequence ID" value="TPG31701.1"/>
    <property type="molecule type" value="Genomic_DNA"/>
</dbReference>
<dbReference type="InterPro" id="IPR011059">
    <property type="entry name" value="Metal-dep_hydrolase_composite"/>
</dbReference>
<dbReference type="InterPro" id="IPR013108">
    <property type="entry name" value="Amidohydro_3"/>
</dbReference>
<dbReference type="PANTHER" id="PTHR11647">
    <property type="entry name" value="HYDRANTOINASE/DIHYDROPYRIMIDINASE FAMILY MEMBER"/>
    <property type="match status" value="1"/>
</dbReference>
<dbReference type="OrthoDB" id="9766983at2"/>
<proteinExistence type="predicted"/>
<dbReference type="Gene3D" id="3.20.20.140">
    <property type="entry name" value="Metal-dependent hydrolases"/>
    <property type="match status" value="2"/>
</dbReference>
<evidence type="ECO:0000313" key="2">
    <source>
        <dbReference type="EMBL" id="TPG31701.1"/>
    </source>
</evidence>
<name>A0A502E5F8_9MYCO</name>
<dbReference type="GO" id="GO:0005829">
    <property type="term" value="C:cytosol"/>
    <property type="evidence" value="ECO:0007669"/>
    <property type="project" value="TreeGrafter"/>
</dbReference>
<dbReference type="CDD" id="cd01297">
    <property type="entry name" value="D-aminoacylase"/>
    <property type="match status" value="1"/>
</dbReference>
<protein>
    <submittedName>
        <fullName evidence="2">D-aminoacylase</fullName>
    </submittedName>
</protein>
<dbReference type="GO" id="GO:0016812">
    <property type="term" value="F:hydrolase activity, acting on carbon-nitrogen (but not peptide) bonds, in cyclic amides"/>
    <property type="evidence" value="ECO:0007669"/>
    <property type="project" value="TreeGrafter"/>
</dbReference>
<keyword evidence="3" id="KW-1185">Reference proteome</keyword>
<evidence type="ECO:0000313" key="3">
    <source>
        <dbReference type="Proteomes" id="UP000320095"/>
    </source>
</evidence>
<dbReference type="InterPro" id="IPR032466">
    <property type="entry name" value="Metal_Hydrolase"/>
</dbReference>
<dbReference type="SUPFAM" id="SSF51338">
    <property type="entry name" value="Composite domain of metallo-dependent hydrolases"/>
    <property type="match status" value="1"/>
</dbReference>
<feature type="domain" description="Amidohydrolase 3" evidence="1">
    <location>
        <begin position="44"/>
        <end position="343"/>
    </location>
</feature>
<evidence type="ECO:0000259" key="1">
    <source>
        <dbReference type="Pfam" id="PF07969"/>
    </source>
</evidence>
<gene>
    <name evidence="2" type="ORF">EAH80_22465</name>
</gene>
<dbReference type="SUPFAM" id="SSF51556">
    <property type="entry name" value="Metallo-dependent hydrolases"/>
    <property type="match status" value="1"/>
</dbReference>
<sequence>MTYDLVIRGGTVIDGSGGARRTADVAVSDGVITAVGAVDGKGHREIDADGALVTPGFVDIHTHYDGQVTWDSRLQPSSTHGVTTALMGNCGMGFAPVRPDDHDILIELMEGVEDLPGPVLHEGLPWTWQSFEEYLDAIDGMPHDIDVATQVTHDPLRLFVMGQRGADREAATVEDIAEMGRLAAAGIEAGALGFSTSRTEWHKTSRGEQTPSVRAELNELVGIAKAVGETGAGVFQVVSDLKGFDHEMAVMFEMMRVSGRPLSLSVMQHEAGDGYRDTFAAIERANAEGLRMTAVVAPRAIGVLVDFRGTYNPFVLSKLFRSAPDLHDPEMRRRILAEVAERGGLRAPLNQIFELGDPPQYEPAPETSVAARATREGRDPAEILYDIMMAGPAYMPVFNYHGGNLDVVREMLAHPNAIPGLSDGGAHVSTICDASFSTTLLTLWGRDRAAGRFDLEWLVQRQCRDTARMVGLNDRGVLAPGFKADVNVIDFENLTARSPRLVADLPAGGQRVLQAADGYLHTMVSGIEVYAGGEATGALPGHLVRGARSMPAN</sequence>
<reference evidence="2 3" key="1">
    <citation type="journal article" date="2019" name="Environ. Microbiol.">
        <title>Species interactions and distinct microbial communities in high Arctic permafrost affected cryosols are associated with the CH4 and CO2 gas fluxes.</title>
        <authorList>
            <person name="Altshuler I."/>
            <person name="Hamel J."/>
            <person name="Turney S."/>
            <person name="Magnuson E."/>
            <person name="Levesque R."/>
            <person name="Greer C."/>
            <person name="Whyte L.G."/>
        </authorList>
    </citation>
    <scope>NUCLEOTIDE SEQUENCE [LARGE SCALE GENOMIC DNA]</scope>
    <source>
        <strain evidence="2 3">S5.20</strain>
    </source>
</reference>
<comment type="caution">
    <text evidence="2">The sequence shown here is derived from an EMBL/GenBank/DDBJ whole genome shotgun (WGS) entry which is preliminary data.</text>
</comment>
<dbReference type="InterPro" id="IPR050378">
    <property type="entry name" value="Metallo-dep_Hydrolases_sf"/>
</dbReference>
<dbReference type="RefSeq" id="WP_140695875.1">
    <property type="nucleotide sequence ID" value="NZ_RCZG01000011.1"/>
</dbReference>
<dbReference type="Proteomes" id="UP000320095">
    <property type="component" value="Unassembled WGS sequence"/>
</dbReference>
<feature type="domain" description="Amidohydrolase 3" evidence="1">
    <location>
        <begin position="404"/>
        <end position="530"/>
    </location>
</feature>
<accession>A0A502E5F8</accession>
<dbReference type="Pfam" id="PF07969">
    <property type="entry name" value="Amidohydro_3"/>
    <property type="match status" value="2"/>
</dbReference>
<dbReference type="PANTHER" id="PTHR11647:SF1">
    <property type="entry name" value="COLLAPSIN RESPONSE MEDIATOR PROTEIN"/>
    <property type="match status" value="1"/>
</dbReference>
<dbReference type="AlphaFoldDB" id="A0A502E5F8"/>
<organism evidence="2 3">
    <name type="scientific">Mycolicibacterium hodleri</name>
    <dbReference type="NCBI Taxonomy" id="49897"/>
    <lineage>
        <taxon>Bacteria</taxon>
        <taxon>Bacillati</taxon>
        <taxon>Actinomycetota</taxon>
        <taxon>Actinomycetes</taxon>
        <taxon>Mycobacteriales</taxon>
        <taxon>Mycobacteriaceae</taxon>
        <taxon>Mycolicibacterium</taxon>
    </lineage>
</organism>